<dbReference type="PROSITE" id="PS50045">
    <property type="entry name" value="SIGMA54_INTERACT_4"/>
    <property type="match status" value="1"/>
</dbReference>
<gene>
    <name evidence="9" type="ORF">H8692_02165</name>
</gene>
<dbReference type="SUPFAM" id="SSF55785">
    <property type="entry name" value="PYP-like sensor domain (PAS domain)"/>
    <property type="match status" value="1"/>
</dbReference>
<dbReference type="InterPro" id="IPR027417">
    <property type="entry name" value="P-loop_NTPase"/>
</dbReference>
<reference evidence="9" key="1">
    <citation type="submission" date="2020-08" db="EMBL/GenBank/DDBJ databases">
        <title>Genome public.</title>
        <authorList>
            <person name="Liu C."/>
            <person name="Sun Q."/>
        </authorList>
    </citation>
    <scope>NUCLEOTIDE SEQUENCE</scope>
    <source>
        <strain evidence="9">NSJ-24</strain>
    </source>
</reference>
<dbReference type="Gene3D" id="1.10.10.60">
    <property type="entry name" value="Homeodomain-like"/>
    <property type="match status" value="1"/>
</dbReference>
<keyword evidence="4" id="KW-0805">Transcription regulation</keyword>
<dbReference type="InterPro" id="IPR003593">
    <property type="entry name" value="AAA+_ATPase"/>
</dbReference>
<dbReference type="InterPro" id="IPR025944">
    <property type="entry name" value="Sigma_54_int_dom_CS"/>
</dbReference>
<dbReference type="Gene3D" id="3.40.50.300">
    <property type="entry name" value="P-loop containing nucleotide triphosphate hydrolases"/>
    <property type="match status" value="1"/>
</dbReference>
<dbReference type="Gene3D" id="3.30.450.20">
    <property type="entry name" value="PAS domain"/>
    <property type="match status" value="1"/>
</dbReference>
<dbReference type="InterPro" id="IPR013767">
    <property type="entry name" value="PAS_fold"/>
</dbReference>
<evidence type="ECO:0000256" key="6">
    <source>
        <dbReference type="ARBA" id="ARBA00029500"/>
    </source>
</evidence>
<evidence type="ECO:0000256" key="3">
    <source>
        <dbReference type="ARBA" id="ARBA00022840"/>
    </source>
</evidence>
<evidence type="ECO:0000313" key="9">
    <source>
        <dbReference type="EMBL" id="MBC8567566.1"/>
    </source>
</evidence>
<evidence type="ECO:0000256" key="5">
    <source>
        <dbReference type="ARBA" id="ARBA00023163"/>
    </source>
</evidence>
<evidence type="ECO:0000256" key="1">
    <source>
        <dbReference type="ARBA" id="ARBA00022741"/>
    </source>
</evidence>
<dbReference type="GO" id="GO:0003677">
    <property type="term" value="F:DNA binding"/>
    <property type="evidence" value="ECO:0007669"/>
    <property type="project" value="UniProtKB-KW"/>
</dbReference>
<dbReference type="RefSeq" id="WP_187524899.1">
    <property type="nucleotide sequence ID" value="NZ_JACRTA010000001.1"/>
</dbReference>
<sequence>MDFGHLTEETKKYVRAIIECIDDGVWITDGKGYVMETNTQALGCQRREDIIGKNMKELVDQGIYDASVTLEVIREKQKITRIQRDETEVLVTGIPHMENGEIEMVVCCERELKELDIMKEQLRLNKEKMDLYESELEYLRSVLSKEVDLVLESRAMQNVVELAVTAARFGSRVLIEGETGVGKEIVARIIYRNGSRSKGPFIAVNCGAIPENLLESELFGYEKGAFTGASEKGKKGYFELANKGVLFLDEIGDISLNFQAKLLRVLQESEIMRVGGKQAIPVDVQVIAASNRNLRERVAEGDFRDDLFYRLNTFPISVPPLRKRQRDIVPLVYLFAENFNSKYGTKKEFSLSSLNILQKYRWPGNVRELENLIERLILTVREDIITENHVRHMLFGEKENPERKDGNKTLKEAIEQTEKELIEKYMEQYDNPSDMEKALGISRATLNRKIMKYGLR</sequence>
<keyword evidence="1" id="KW-0547">Nucleotide-binding</keyword>
<feature type="coiled-coil region" evidence="7">
    <location>
        <begin position="105"/>
        <end position="135"/>
    </location>
</feature>
<dbReference type="Proteomes" id="UP000610862">
    <property type="component" value="Unassembled WGS sequence"/>
</dbReference>
<dbReference type="PROSITE" id="PS00675">
    <property type="entry name" value="SIGMA54_INTERACT_1"/>
    <property type="match status" value="1"/>
</dbReference>
<keyword evidence="7" id="KW-0175">Coiled coil</keyword>
<dbReference type="InterPro" id="IPR009057">
    <property type="entry name" value="Homeodomain-like_sf"/>
</dbReference>
<dbReference type="InterPro" id="IPR002078">
    <property type="entry name" value="Sigma_54_int"/>
</dbReference>
<dbReference type="InterPro" id="IPR035965">
    <property type="entry name" value="PAS-like_dom_sf"/>
</dbReference>
<dbReference type="SUPFAM" id="SSF52540">
    <property type="entry name" value="P-loop containing nucleoside triphosphate hydrolases"/>
    <property type="match status" value="1"/>
</dbReference>
<proteinExistence type="predicted"/>
<keyword evidence="5" id="KW-0804">Transcription</keyword>
<accession>A0A926E8P2</accession>
<dbReference type="AlphaFoldDB" id="A0A926E8P2"/>
<name>A0A926E8P2_9FIRM</name>
<organism evidence="9 10">
    <name type="scientific">Lentihominibacter hominis</name>
    <dbReference type="NCBI Taxonomy" id="2763645"/>
    <lineage>
        <taxon>Bacteria</taxon>
        <taxon>Bacillati</taxon>
        <taxon>Bacillota</taxon>
        <taxon>Clostridia</taxon>
        <taxon>Peptostreptococcales</taxon>
        <taxon>Anaerovoracaceae</taxon>
        <taxon>Lentihominibacter</taxon>
    </lineage>
</organism>
<dbReference type="Pfam" id="PF00989">
    <property type="entry name" value="PAS"/>
    <property type="match status" value="1"/>
</dbReference>
<evidence type="ECO:0000313" key="10">
    <source>
        <dbReference type="Proteomes" id="UP000610862"/>
    </source>
</evidence>
<evidence type="ECO:0000256" key="2">
    <source>
        <dbReference type="ARBA" id="ARBA00022797"/>
    </source>
</evidence>
<keyword evidence="2" id="KW-0058">Aromatic hydrocarbons catabolism</keyword>
<keyword evidence="3" id="KW-0067">ATP-binding</keyword>
<dbReference type="GO" id="GO:0006355">
    <property type="term" value="P:regulation of DNA-templated transcription"/>
    <property type="evidence" value="ECO:0007669"/>
    <property type="project" value="InterPro"/>
</dbReference>
<dbReference type="InterPro" id="IPR025662">
    <property type="entry name" value="Sigma_54_int_dom_ATP-bd_1"/>
</dbReference>
<feature type="domain" description="Sigma-54 factor interaction" evidence="8">
    <location>
        <begin position="149"/>
        <end position="378"/>
    </location>
</feature>
<evidence type="ECO:0000256" key="7">
    <source>
        <dbReference type="SAM" id="Coils"/>
    </source>
</evidence>
<dbReference type="PANTHER" id="PTHR32071">
    <property type="entry name" value="TRANSCRIPTIONAL REGULATORY PROTEIN"/>
    <property type="match status" value="1"/>
</dbReference>
<dbReference type="Pfam" id="PF25601">
    <property type="entry name" value="AAA_lid_14"/>
    <property type="match status" value="1"/>
</dbReference>
<dbReference type="Pfam" id="PF18024">
    <property type="entry name" value="HTH_50"/>
    <property type="match status" value="1"/>
</dbReference>
<dbReference type="InterPro" id="IPR030828">
    <property type="entry name" value="HTH_TyrR"/>
</dbReference>
<comment type="caution">
    <text evidence="9">The sequence shown here is derived from an EMBL/GenBank/DDBJ whole genome shotgun (WGS) entry which is preliminary data.</text>
</comment>
<dbReference type="InterPro" id="IPR058031">
    <property type="entry name" value="AAA_lid_NorR"/>
</dbReference>
<evidence type="ECO:0000256" key="4">
    <source>
        <dbReference type="ARBA" id="ARBA00023015"/>
    </source>
</evidence>
<dbReference type="Pfam" id="PF00158">
    <property type="entry name" value="Sigma54_activat"/>
    <property type="match status" value="1"/>
</dbReference>
<dbReference type="GO" id="GO:0005524">
    <property type="term" value="F:ATP binding"/>
    <property type="evidence" value="ECO:0007669"/>
    <property type="project" value="UniProtKB-KW"/>
</dbReference>
<dbReference type="FunFam" id="3.40.50.300:FF:000006">
    <property type="entry name" value="DNA-binding transcriptional regulator NtrC"/>
    <property type="match status" value="1"/>
</dbReference>
<keyword evidence="10" id="KW-1185">Reference proteome</keyword>
<dbReference type="SUPFAM" id="SSF46689">
    <property type="entry name" value="Homeodomain-like"/>
    <property type="match status" value="1"/>
</dbReference>
<dbReference type="PROSITE" id="PS00688">
    <property type="entry name" value="SIGMA54_INTERACT_3"/>
    <property type="match status" value="1"/>
</dbReference>
<evidence type="ECO:0000259" key="8">
    <source>
        <dbReference type="PROSITE" id="PS50045"/>
    </source>
</evidence>
<dbReference type="Gene3D" id="1.10.8.60">
    <property type="match status" value="1"/>
</dbReference>
<dbReference type="PANTHER" id="PTHR32071:SF57">
    <property type="entry name" value="C4-DICARBOXYLATE TRANSPORT TRANSCRIPTIONAL REGULATORY PROTEIN DCTD"/>
    <property type="match status" value="1"/>
</dbReference>
<protein>
    <recommendedName>
        <fullName evidence="6">HTH-type transcriptional regulatory protein TyrR</fullName>
    </recommendedName>
</protein>
<dbReference type="EMBL" id="JACRTA010000001">
    <property type="protein sequence ID" value="MBC8567566.1"/>
    <property type="molecule type" value="Genomic_DNA"/>
</dbReference>
<dbReference type="SMART" id="SM00382">
    <property type="entry name" value="AAA"/>
    <property type="match status" value="1"/>
</dbReference>
<dbReference type="CDD" id="cd00009">
    <property type="entry name" value="AAA"/>
    <property type="match status" value="1"/>
</dbReference>